<evidence type="ECO:0000313" key="11">
    <source>
        <dbReference type="EMBL" id="KAJ3656696.1"/>
    </source>
</evidence>
<evidence type="ECO:0000256" key="10">
    <source>
        <dbReference type="RuleBase" id="RU351113"/>
    </source>
</evidence>
<comment type="subcellular location">
    <subcellularLocation>
        <location evidence="1 10">Cell membrane</location>
        <topology evidence="1 10">Multi-pass membrane protein</topology>
    </subcellularLocation>
</comment>
<gene>
    <name evidence="11" type="ORF">Zmor_015749</name>
</gene>
<organism evidence="11 12">
    <name type="scientific">Zophobas morio</name>
    <dbReference type="NCBI Taxonomy" id="2755281"/>
    <lineage>
        <taxon>Eukaryota</taxon>
        <taxon>Metazoa</taxon>
        <taxon>Ecdysozoa</taxon>
        <taxon>Arthropoda</taxon>
        <taxon>Hexapoda</taxon>
        <taxon>Insecta</taxon>
        <taxon>Pterygota</taxon>
        <taxon>Neoptera</taxon>
        <taxon>Endopterygota</taxon>
        <taxon>Coleoptera</taxon>
        <taxon>Polyphaga</taxon>
        <taxon>Cucujiformia</taxon>
        <taxon>Tenebrionidae</taxon>
        <taxon>Zophobas</taxon>
    </lineage>
</organism>
<keyword evidence="4 10" id="KW-0812">Transmembrane</keyword>
<evidence type="ECO:0000256" key="7">
    <source>
        <dbReference type="ARBA" id="ARBA00023136"/>
    </source>
</evidence>
<comment type="similarity">
    <text evidence="10">Belongs to the insect chemoreceptor superfamily. Heteromeric odorant receptor channel (TC 1.A.69) family.</text>
</comment>
<dbReference type="GO" id="GO:0004984">
    <property type="term" value="F:olfactory receptor activity"/>
    <property type="evidence" value="ECO:0007669"/>
    <property type="project" value="InterPro"/>
</dbReference>
<comment type="caution">
    <text evidence="10">Lacks conserved residue(s) required for the propagation of feature annotation.</text>
</comment>
<dbReference type="GO" id="GO:0005549">
    <property type="term" value="F:odorant binding"/>
    <property type="evidence" value="ECO:0007669"/>
    <property type="project" value="InterPro"/>
</dbReference>
<keyword evidence="5 10" id="KW-0552">Olfaction</keyword>
<comment type="caution">
    <text evidence="11">The sequence shown here is derived from an EMBL/GenBank/DDBJ whole genome shotgun (WGS) entry which is preliminary data.</text>
</comment>
<sequence>MRHKTHSNLLFLPFEISGFKTNQRSSTKYLIQKFINLPIFLFLFTLTCVNLFYCDGVLEVTQTLQSMCSYGHVLLRKILLFSNTSKLEDLHSCGTFFWKYDLFGKKLGHKFRRKMTVARSICFSFSIMATVVAVLFAVSPFVYQDQDLPQPCWVPKPELLPFIHVLQVFYVLELGVLDCFLDFTFIITCVELEIQFSLLQTALCKVEIETMREEVCFNILKKCSTQHVLLMTVHKKLQSTFSFFFLITYLLSVEGIFVQLFLIHEVKVTWGQFLLAILYIVSVVSQCSSVFLVASNLEAEIENLVCSIYGIDWYNTNDKKILTFVIFMIMNAQKSLYITGMGLFRVNRTVLLQILRTGFSISTLLQQK</sequence>
<evidence type="ECO:0000256" key="3">
    <source>
        <dbReference type="ARBA" id="ARBA00022606"/>
    </source>
</evidence>
<evidence type="ECO:0000256" key="5">
    <source>
        <dbReference type="ARBA" id="ARBA00022725"/>
    </source>
</evidence>
<reference evidence="11" key="1">
    <citation type="journal article" date="2023" name="G3 (Bethesda)">
        <title>Whole genome assemblies of Zophobas morio and Tenebrio molitor.</title>
        <authorList>
            <person name="Kaur S."/>
            <person name="Stinson S.A."/>
            <person name="diCenzo G.C."/>
        </authorList>
    </citation>
    <scope>NUCLEOTIDE SEQUENCE</scope>
    <source>
        <strain evidence="11">QUZm001</strain>
    </source>
</reference>
<evidence type="ECO:0000256" key="2">
    <source>
        <dbReference type="ARBA" id="ARBA00022475"/>
    </source>
</evidence>
<evidence type="ECO:0000313" key="12">
    <source>
        <dbReference type="Proteomes" id="UP001168821"/>
    </source>
</evidence>
<keyword evidence="2" id="KW-1003">Cell membrane</keyword>
<name>A0AA38IML4_9CUCU</name>
<proteinExistence type="inferred from homology"/>
<feature type="transmembrane region" description="Helical" evidence="10">
    <location>
        <begin position="34"/>
        <end position="53"/>
    </location>
</feature>
<keyword evidence="3 10" id="KW-0716">Sensory transduction</keyword>
<dbReference type="EMBL" id="JALNTZ010000004">
    <property type="protein sequence ID" value="KAJ3656696.1"/>
    <property type="molecule type" value="Genomic_DNA"/>
</dbReference>
<feature type="transmembrane region" description="Helical" evidence="10">
    <location>
        <begin position="163"/>
        <end position="190"/>
    </location>
</feature>
<dbReference type="GO" id="GO:0007165">
    <property type="term" value="P:signal transduction"/>
    <property type="evidence" value="ECO:0007669"/>
    <property type="project" value="UniProtKB-KW"/>
</dbReference>
<dbReference type="Proteomes" id="UP001168821">
    <property type="component" value="Unassembled WGS sequence"/>
</dbReference>
<feature type="transmembrane region" description="Helical" evidence="10">
    <location>
        <begin position="241"/>
        <end position="264"/>
    </location>
</feature>
<evidence type="ECO:0000256" key="1">
    <source>
        <dbReference type="ARBA" id="ARBA00004651"/>
    </source>
</evidence>
<evidence type="ECO:0000256" key="8">
    <source>
        <dbReference type="ARBA" id="ARBA00023170"/>
    </source>
</evidence>
<evidence type="ECO:0000256" key="4">
    <source>
        <dbReference type="ARBA" id="ARBA00022692"/>
    </source>
</evidence>
<evidence type="ECO:0000256" key="6">
    <source>
        <dbReference type="ARBA" id="ARBA00022989"/>
    </source>
</evidence>
<dbReference type="GO" id="GO:0005886">
    <property type="term" value="C:plasma membrane"/>
    <property type="evidence" value="ECO:0007669"/>
    <property type="project" value="UniProtKB-SubCell"/>
</dbReference>
<protein>
    <recommendedName>
        <fullName evidence="10">Odorant receptor</fullName>
    </recommendedName>
</protein>
<keyword evidence="7 10" id="KW-0472">Membrane</keyword>
<dbReference type="InterPro" id="IPR004117">
    <property type="entry name" value="7tm6_olfct_rcpt"/>
</dbReference>
<dbReference type="PANTHER" id="PTHR21137:SF35">
    <property type="entry name" value="ODORANT RECEPTOR 19A-RELATED"/>
    <property type="match status" value="1"/>
</dbReference>
<feature type="transmembrane region" description="Helical" evidence="10">
    <location>
        <begin position="270"/>
        <end position="294"/>
    </location>
</feature>
<keyword evidence="8 10" id="KW-0675">Receptor</keyword>
<keyword evidence="12" id="KW-1185">Reference proteome</keyword>
<feature type="transmembrane region" description="Helical" evidence="10">
    <location>
        <begin position="120"/>
        <end position="143"/>
    </location>
</feature>
<dbReference type="AlphaFoldDB" id="A0AA38IML4"/>
<dbReference type="Pfam" id="PF02949">
    <property type="entry name" value="7tm_6"/>
    <property type="match status" value="1"/>
</dbReference>
<dbReference type="PANTHER" id="PTHR21137">
    <property type="entry name" value="ODORANT RECEPTOR"/>
    <property type="match status" value="1"/>
</dbReference>
<accession>A0AA38IML4</accession>
<keyword evidence="6 10" id="KW-1133">Transmembrane helix</keyword>
<keyword evidence="9 10" id="KW-0807">Transducer</keyword>
<evidence type="ECO:0000256" key="9">
    <source>
        <dbReference type="ARBA" id="ARBA00023224"/>
    </source>
</evidence>